<dbReference type="PANTHER" id="PTHR43611">
    <property type="entry name" value="ALPHA-D-GLUCOSE 1-PHOSPHATE PHOSPHATASE"/>
    <property type="match status" value="1"/>
</dbReference>
<gene>
    <name evidence="1" type="ORF">FA014_18935</name>
</gene>
<dbReference type="NCBIfam" id="TIGR01509">
    <property type="entry name" value="HAD-SF-IA-v3"/>
    <property type="match status" value="1"/>
</dbReference>
<dbReference type="SFLD" id="SFLDS00003">
    <property type="entry name" value="Haloacid_Dehalogenase"/>
    <property type="match status" value="1"/>
</dbReference>
<dbReference type="AlphaFoldDB" id="A0A7Z8JXE2"/>
<dbReference type="RefSeq" id="WP_154731155.1">
    <property type="nucleotide sequence ID" value="NZ_SZYE01000286.1"/>
</dbReference>
<dbReference type="PANTHER" id="PTHR43611:SF3">
    <property type="entry name" value="FLAVIN MONONUCLEOTIDE HYDROLASE 1, CHLOROPLATIC"/>
    <property type="match status" value="1"/>
</dbReference>
<evidence type="ECO:0000313" key="1">
    <source>
        <dbReference type="EMBL" id="TKR21972.1"/>
    </source>
</evidence>
<evidence type="ECO:0000313" key="2">
    <source>
        <dbReference type="Proteomes" id="UP000308121"/>
    </source>
</evidence>
<dbReference type="OrthoDB" id="9797415at2"/>
<dbReference type="CDD" id="cd02603">
    <property type="entry name" value="HAD_sEH-N_like"/>
    <property type="match status" value="1"/>
</dbReference>
<sequence>MTAEPVEAVVFDLGNVLVRWEAERAFDGVLTDAEVERFLADVDFPALNLRQDAGRSWREAREEVARTHPEHAATVDLYVERFAHALPGPVPGSAEVVDDLRAAGVRVLGLTNWSAETYHHGERVAPVIGRLEDVVVSGREGVVKPDPRIFDLLAARHGLDPARTVFVDDSPVNVAGAAALGYQAVLFTGAAALRADLVARGALPG</sequence>
<dbReference type="PRINTS" id="PR00413">
    <property type="entry name" value="HADHALOGNASE"/>
</dbReference>
<protein>
    <submittedName>
        <fullName evidence="1">HAD family phosphatase</fullName>
    </submittedName>
</protein>
<dbReference type="Gene3D" id="3.40.50.1000">
    <property type="entry name" value="HAD superfamily/HAD-like"/>
    <property type="match status" value="1"/>
</dbReference>
<name>A0A7Z8JXE2_9CELL</name>
<dbReference type="InterPro" id="IPR023214">
    <property type="entry name" value="HAD_sf"/>
</dbReference>
<comment type="caution">
    <text evidence="1">The sequence shown here is derived from an EMBL/GenBank/DDBJ whole genome shotgun (WGS) entry which is preliminary data.</text>
</comment>
<dbReference type="EMBL" id="SZYE01000286">
    <property type="protein sequence ID" value="TKR21972.1"/>
    <property type="molecule type" value="Genomic_DNA"/>
</dbReference>
<dbReference type="Pfam" id="PF00702">
    <property type="entry name" value="Hydrolase"/>
    <property type="match status" value="1"/>
</dbReference>
<dbReference type="SUPFAM" id="SSF56784">
    <property type="entry name" value="HAD-like"/>
    <property type="match status" value="1"/>
</dbReference>
<reference evidence="1 2" key="1">
    <citation type="submission" date="2019-05" db="EMBL/GenBank/DDBJ databases">
        <title>Genome sequence of Cellulomonas hominis strain CS1.</title>
        <authorList>
            <person name="Belmont J."/>
            <person name="Maclea K.S."/>
        </authorList>
    </citation>
    <scope>NUCLEOTIDE SEQUENCE [LARGE SCALE GENOMIC DNA]</scope>
    <source>
        <strain evidence="1 2">CS1</strain>
    </source>
</reference>
<dbReference type="SFLD" id="SFLDG01129">
    <property type="entry name" value="C1.5:_HAD__Beta-PGM__Phosphata"/>
    <property type="match status" value="1"/>
</dbReference>
<dbReference type="InterPro" id="IPR006439">
    <property type="entry name" value="HAD-SF_hydro_IA"/>
</dbReference>
<accession>A0A7Z8JXE2</accession>
<organism evidence="1 2">
    <name type="scientific">Cellulomonas hominis</name>
    <dbReference type="NCBI Taxonomy" id="156981"/>
    <lineage>
        <taxon>Bacteria</taxon>
        <taxon>Bacillati</taxon>
        <taxon>Actinomycetota</taxon>
        <taxon>Actinomycetes</taxon>
        <taxon>Micrococcales</taxon>
        <taxon>Cellulomonadaceae</taxon>
        <taxon>Cellulomonas</taxon>
    </lineage>
</organism>
<dbReference type="Proteomes" id="UP000308121">
    <property type="component" value="Unassembled WGS sequence"/>
</dbReference>
<proteinExistence type="predicted"/>
<dbReference type="InterPro" id="IPR036412">
    <property type="entry name" value="HAD-like_sf"/>
</dbReference>